<dbReference type="GeneID" id="25273578"/>
<keyword evidence="2" id="KW-0472">Membrane</keyword>
<reference evidence="3" key="2">
    <citation type="submission" date="2013-10" db="EMBL/GenBank/DDBJ databases">
        <authorList>
            <person name="Aslett M."/>
        </authorList>
    </citation>
    <scope>NUCLEOTIDE SEQUENCE [LARGE SCALE GENOMIC DNA]</scope>
    <source>
        <strain evidence="3">Houghton</strain>
    </source>
</reference>
<dbReference type="AlphaFoldDB" id="U6GKG5"/>
<evidence type="ECO:0000256" key="1">
    <source>
        <dbReference type="SAM" id="MobiDB-lite"/>
    </source>
</evidence>
<accession>U6GKG5</accession>
<name>U6GKG5_EIMAC</name>
<dbReference type="OrthoDB" id="354796at2759"/>
<organism evidence="3 4">
    <name type="scientific">Eimeria acervulina</name>
    <name type="common">Coccidian parasite</name>
    <dbReference type="NCBI Taxonomy" id="5801"/>
    <lineage>
        <taxon>Eukaryota</taxon>
        <taxon>Sar</taxon>
        <taxon>Alveolata</taxon>
        <taxon>Apicomplexa</taxon>
        <taxon>Conoidasida</taxon>
        <taxon>Coccidia</taxon>
        <taxon>Eucoccidiorida</taxon>
        <taxon>Eimeriorina</taxon>
        <taxon>Eimeriidae</taxon>
        <taxon>Eimeria</taxon>
    </lineage>
</organism>
<proteinExistence type="predicted"/>
<evidence type="ECO:0000256" key="2">
    <source>
        <dbReference type="SAM" id="Phobius"/>
    </source>
</evidence>
<dbReference type="RefSeq" id="XP_013249353.1">
    <property type="nucleotide sequence ID" value="XM_013393899.1"/>
</dbReference>
<reference evidence="3" key="1">
    <citation type="submission" date="2013-10" db="EMBL/GenBank/DDBJ databases">
        <title>Genomic analysis of the causative agents of coccidiosis in chickens.</title>
        <authorList>
            <person name="Reid A.J."/>
            <person name="Blake D."/>
            <person name="Billington K."/>
            <person name="Browne H."/>
            <person name="Dunn M."/>
            <person name="Hung S."/>
            <person name="Kawahara F."/>
            <person name="Miranda-Saavedra D."/>
            <person name="Mourier T."/>
            <person name="Nagra H."/>
            <person name="Otto T.D."/>
            <person name="Rawlings N."/>
            <person name="Sanchez A."/>
            <person name="Sanders M."/>
            <person name="Subramaniam C."/>
            <person name="Tay Y."/>
            <person name="Dear P."/>
            <person name="Doerig C."/>
            <person name="Gruber A."/>
            <person name="Parkinson J."/>
            <person name="Shirley M."/>
            <person name="Wan K.L."/>
            <person name="Berriman M."/>
            <person name="Tomley F."/>
            <person name="Pain A."/>
        </authorList>
    </citation>
    <scope>NUCLEOTIDE SEQUENCE [LARGE SCALE GENOMIC DNA]</scope>
    <source>
        <strain evidence="3">Houghton</strain>
    </source>
</reference>
<evidence type="ECO:0000313" key="4">
    <source>
        <dbReference type="Proteomes" id="UP000018050"/>
    </source>
</evidence>
<keyword evidence="2" id="KW-0812">Transmembrane</keyword>
<sequence>MDNLNAQISLVQLELYSQALDLLLPAFSLFPDKEYMIVLQPSGSAAAGAAAAAAAAAASTWLSYFYLAERHCSSTLQHSLYILHRQTLLGPPLVQPLTPKYWQQAADIAAAAGIRLEDFKRCSSSSSSSRKNKKNSNSCSRQGSQLGANGDASGGCASAAAADTEDEGSAAAAAAAAAAGAGAATAAAAAAADASPQLLVCLSGGAVVGITNWSPSAASED</sequence>
<keyword evidence="2" id="KW-1133">Transmembrane helix</keyword>
<dbReference type="EMBL" id="HG671306">
    <property type="protein sequence ID" value="CDI80721.1"/>
    <property type="molecule type" value="Genomic_DNA"/>
</dbReference>
<feature type="transmembrane region" description="Helical" evidence="2">
    <location>
        <begin position="45"/>
        <end position="67"/>
    </location>
</feature>
<feature type="region of interest" description="Disordered" evidence="1">
    <location>
        <begin position="123"/>
        <end position="150"/>
    </location>
</feature>
<dbReference type="VEuPathDB" id="ToxoDB:EAH_00055080"/>
<keyword evidence="4" id="KW-1185">Reference proteome</keyword>
<protein>
    <submittedName>
        <fullName evidence="3">Uncharacterized protein</fullName>
    </submittedName>
</protein>
<gene>
    <name evidence="3" type="ORF">EAH_00055080</name>
</gene>
<evidence type="ECO:0000313" key="3">
    <source>
        <dbReference type="EMBL" id="CDI80721.1"/>
    </source>
</evidence>
<dbReference type="Proteomes" id="UP000018050">
    <property type="component" value="Unassembled WGS sequence"/>
</dbReference>